<keyword evidence="2" id="KW-0472">Membrane</keyword>
<sequence>MDPNLAEILDYVPLIVSGVVIISLAGILASWNSTRMKIKNGYPLEGMWGQSLKPGMTSEAQQRVTLLTQENAALRAELGSLKDRLANVERIVTDGGFHLTQQIESLRDSAPLAGLSREKVHDREGII</sequence>
<accession>A0ABV7EDN7</accession>
<evidence type="ECO:0008006" key="5">
    <source>
        <dbReference type="Google" id="ProtNLM"/>
    </source>
</evidence>
<keyword evidence="2" id="KW-0812">Transmembrane</keyword>
<protein>
    <recommendedName>
        <fullName evidence="5">DUF2730 family protein</fullName>
    </recommendedName>
</protein>
<dbReference type="EMBL" id="JBHRSU010000003">
    <property type="protein sequence ID" value="MFC3099959.1"/>
    <property type="molecule type" value="Genomic_DNA"/>
</dbReference>
<evidence type="ECO:0000256" key="1">
    <source>
        <dbReference type="SAM" id="Coils"/>
    </source>
</evidence>
<feature type="coiled-coil region" evidence="1">
    <location>
        <begin position="57"/>
        <end position="91"/>
    </location>
</feature>
<keyword evidence="4" id="KW-1185">Reference proteome</keyword>
<evidence type="ECO:0000313" key="4">
    <source>
        <dbReference type="Proteomes" id="UP001595378"/>
    </source>
</evidence>
<dbReference type="Proteomes" id="UP001595378">
    <property type="component" value="Unassembled WGS sequence"/>
</dbReference>
<reference evidence="4" key="1">
    <citation type="journal article" date="2019" name="Int. J. Syst. Evol. Microbiol.">
        <title>The Global Catalogue of Microorganisms (GCM) 10K type strain sequencing project: providing services to taxonomists for standard genome sequencing and annotation.</title>
        <authorList>
            <consortium name="The Broad Institute Genomics Platform"/>
            <consortium name="The Broad Institute Genome Sequencing Center for Infectious Disease"/>
            <person name="Wu L."/>
            <person name="Ma J."/>
        </authorList>
    </citation>
    <scope>NUCLEOTIDE SEQUENCE [LARGE SCALE GENOMIC DNA]</scope>
    <source>
        <strain evidence="4">KCTC 52606</strain>
    </source>
</reference>
<keyword evidence="1" id="KW-0175">Coiled coil</keyword>
<gene>
    <name evidence="3" type="ORF">ACFODK_03535</name>
</gene>
<evidence type="ECO:0000313" key="3">
    <source>
        <dbReference type="EMBL" id="MFC3099959.1"/>
    </source>
</evidence>
<keyword evidence="2" id="KW-1133">Transmembrane helix</keyword>
<evidence type="ECO:0000256" key="2">
    <source>
        <dbReference type="SAM" id="Phobius"/>
    </source>
</evidence>
<proteinExistence type="predicted"/>
<feature type="transmembrane region" description="Helical" evidence="2">
    <location>
        <begin position="12"/>
        <end position="31"/>
    </location>
</feature>
<organism evidence="3 4">
    <name type="scientific">Alteraurantiacibacter lauratis</name>
    <dbReference type="NCBI Taxonomy" id="2054627"/>
    <lineage>
        <taxon>Bacteria</taxon>
        <taxon>Pseudomonadati</taxon>
        <taxon>Pseudomonadota</taxon>
        <taxon>Alphaproteobacteria</taxon>
        <taxon>Sphingomonadales</taxon>
        <taxon>Erythrobacteraceae</taxon>
        <taxon>Alteraurantiacibacter</taxon>
    </lineage>
</organism>
<dbReference type="RefSeq" id="WP_336918457.1">
    <property type="nucleotide sequence ID" value="NZ_JBANRN010000005.1"/>
</dbReference>
<name>A0ABV7EDN7_9SPHN</name>
<comment type="caution">
    <text evidence="3">The sequence shown here is derived from an EMBL/GenBank/DDBJ whole genome shotgun (WGS) entry which is preliminary data.</text>
</comment>